<evidence type="ECO:0000256" key="3">
    <source>
        <dbReference type="ARBA" id="ARBA00022692"/>
    </source>
</evidence>
<protein>
    <submittedName>
        <fullName evidence="7">Cytosine permease</fullName>
    </submittedName>
</protein>
<evidence type="ECO:0000313" key="8">
    <source>
        <dbReference type="Proteomes" id="UP001153203"/>
    </source>
</evidence>
<name>A0A9X4P9V1_9LACT</name>
<feature type="transmembrane region" description="Helical" evidence="6">
    <location>
        <begin position="358"/>
        <end position="375"/>
    </location>
</feature>
<evidence type="ECO:0000256" key="4">
    <source>
        <dbReference type="ARBA" id="ARBA00022989"/>
    </source>
</evidence>
<comment type="similarity">
    <text evidence="2">Belongs to the purine-cytosine permease (2.A.39) family.</text>
</comment>
<dbReference type="GO" id="GO:0005886">
    <property type="term" value="C:plasma membrane"/>
    <property type="evidence" value="ECO:0007669"/>
    <property type="project" value="TreeGrafter"/>
</dbReference>
<organism evidence="7 8">
    <name type="scientific">Lactococcus formosensis</name>
    <dbReference type="NCBI Taxonomy" id="1281486"/>
    <lineage>
        <taxon>Bacteria</taxon>
        <taxon>Bacillati</taxon>
        <taxon>Bacillota</taxon>
        <taxon>Bacilli</taxon>
        <taxon>Lactobacillales</taxon>
        <taxon>Streptococcaceae</taxon>
        <taxon>Lactococcus</taxon>
    </lineage>
</organism>
<comment type="subcellular location">
    <subcellularLocation>
        <location evidence="1">Membrane</location>
        <topology evidence="1">Multi-pass membrane protein</topology>
    </subcellularLocation>
</comment>
<feature type="transmembrane region" description="Helical" evidence="6">
    <location>
        <begin position="160"/>
        <end position="183"/>
    </location>
</feature>
<keyword evidence="3 6" id="KW-0812">Transmembrane</keyword>
<evidence type="ECO:0000256" key="2">
    <source>
        <dbReference type="ARBA" id="ARBA00008974"/>
    </source>
</evidence>
<feature type="transmembrane region" description="Helical" evidence="6">
    <location>
        <begin position="44"/>
        <end position="65"/>
    </location>
</feature>
<feature type="transmembrane region" description="Helical" evidence="6">
    <location>
        <begin position="269"/>
        <end position="296"/>
    </location>
</feature>
<dbReference type="Gene3D" id="1.10.4160.10">
    <property type="entry name" value="Hydantoin permease"/>
    <property type="match status" value="1"/>
</dbReference>
<dbReference type="PANTHER" id="PTHR30618:SF0">
    <property type="entry name" value="PURINE-URACIL PERMEASE NCS1"/>
    <property type="match status" value="1"/>
</dbReference>
<dbReference type="RefSeq" id="WP_279364543.1">
    <property type="nucleotide sequence ID" value="NZ_JAMWGC010000009.1"/>
</dbReference>
<dbReference type="AlphaFoldDB" id="A0A9X4P9V1"/>
<feature type="transmembrane region" description="Helical" evidence="6">
    <location>
        <begin position="117"/>
        <end position="140"/>
    </location>
</feature>
<sequence>MMEISATATAVKNEQAINFSSVSEELRPKSQEERDWGIRQFTTLWMGPVHNILSYMTVAGFFLLGLNSKQVFAAVMVSAVIVSFFYVVNGVASAKYGIPFTMVLRSVFGTKGSIFPALARGLIAGVVFTGTQSTVTAGAMDVIFNRIFPGYTSIGGGARIFGLPVYTALSLVLVWIVTVLLFMGGNSVIDKLGTYASPVVYLFIIGAAVWAITIAGGFNNVMNYAPEHHQFNSLLFITCVSALVSNWAGPIVNTGDFTSRAQSMKAMAIGLPLGFILSYVLFAITCVSLFAGKAIAFPELKNFDIVQSINQMDSTLAVIVLIMALNIGAVAFVVFGNLFPAGLQLTSLAPKIFTVKRGGLLTAVVGILIMPWNIINHLFLFYSFIGSMFGPITGIMLSDFFINKRGVMNLKEIYAESNSIQSVNYNKRAMWVLAVSFVLSMIGAFVPQIGLLKAMDDFAFFTGLISSFVIYTAVTLWSARKK</sequence>
<feature type="transmembrane region" description="Helical" evidence="6">
    <location>
        <begin position="429"/>
        <end position="452"/>
    </location>
</feature>
<feature type="transmembrane region" description="Helical" evidence="6">
    <location>
        <begin position="316"/>
        <end position="338"/>
    </location>
</feature>
<evidence type="ECO:0000256" key="6">
    <source>
        <dbReference type="SAM" id="Phobius"/>
    </source>
</evidence>
<feature type="transmembrane region" description="Helical" evidence="6">
    <location>
        <begin position="458"/>
        <end position="479"/>
    </location>
</feature>
<proteinExistence type="inferred from homology"/>
<dbReference type="GO" id="GO:0015205">
    <property type="term" value="F:nucleobase transmembrane transporter activity"/>
    <property type="evidence" value="ECO:0007669"/>
    <property type="project" value="TreeGrafter"/>
</dbReference>
<reference evidence="7" key="1">
    <citation type="submission" date="2022-06" db="EMBL/GenBank/DDBJ databases">
        <title>Lactococcus from bovine mastitis in China.</title>
        <authorList>
            <person name="Lin Y."/>
            <person name="Han B."/>
        </authorList>
    </citation>
    <scope>NUCLEOTIDE SEQUENCE</scope>
    <source>
        <strain evidence="7">Hebei-B-39</strain>
    </source>
</reference>
<dbReference type="EMBL" id="JAMWGI010000008">
    <property type="protein sequence ID" value="MDG6194310.1"/>
    <property type="molecule type" value="Genomic_DNA"/>
</dbReference>
<dbReference type="InterPro" id="IPR045225">
    <property type="entry name" value="Uracil/uridine/allantoin_perm"/>
</dbReference>
<evidence type="ECO:0000313" key="7">
    <source>
        <dbReference type="EMBL" id="MDG6194310.1"/>
    </source>
</evidence>
<evidence type="ECO:0000256" key="1">
    <source>
        <dbReference type="ARBA" id="ARBA00004141"/>
    </source>
</evidence>
<feature type="transmembrane region" description="Helical" evidence="6">
    <location>
        <begin position="230"/>
        <end position="248"/>
    </location>
</feature>
<accession>A0A9X4P9V1</accession>
<dbReference type="Proteomes" id="UP001153203">
    <property type="component" value="Unassembled WGS sequence"/>
</dbReference>
<keyword evidence="5 6" id="KW-0472">Membrane</keyword>
<feature type="transmembrane region" description="Helical" evidence="6">
    <location>
        <begin position="381"/>
        <end position="402"/>
    </location>
</feature>
<comment type="caution">
    <text evidence="7">The sequence shown here is derived from an EMBL/GenBank/DDBJ whole genome shotgun (WGS) entry which is preliminary data.</text>
</comment>
<dbReference type="PANTHER" id="PTHR30618">
    <property type="entry name" value="NCS1 FAMILY PURINE/PYRIMIDINE TRANSPORTER"/>
    <property type="match status" value="1"/>
</dbReference>
<gene>
    <name evidence="7" type="ORF">NF708_09965</name>
</gene>
<dbReference type="InterPro" id="IPR001248">
    <property type="entry name" value="Pur-cyt_permease"/>
</dbReference>
<keyword evidence="4 6" id="KW-1133">Transmembrane helix</keyword>
<feature type="transmembrane region" description="Helical" evidence="6">
    <location>
        <begin position="71"/>
        <end position="96"/>
    </location>
</feature>
<feature type="transmembrane region" description="Helical" evidence="6">
    <location>
        <begin position="195"/>
        <end position="218"/>
    </location>
</feature>
<dbReference type="Pfam" id="PF02133">
    <property type="entry name" value="Transp_cyt_pur"/>
    <property type="match status" value="1"/>
</dbReference>
<evidence type="ECO:0000256" key="5">
    <source>
        <dbReference type="ARBA" id="ARBA00023136"/>
    </source>
</evidence>